<dbReference type="InterPro" id="IPR034660">
    <property type="entry name" value="DinB/YfiT-like"/>
</dbReference>
<comment type="caution">
    <text evidence="1">The sequence shown here is derived from an EMBL/GenBank/DDBJ whole genome shotgun (WGS) entry which is preliminary data.</text>
</comment>
<proteinExistence type="predicted"/>
<organism evidence="1 2">
    <name type="scientific">Aminivibrio pyruvatiphilus</name>
    <dbReference type="NCBI Taxonomy" id="1005740"/>
    <lineage>
        <taxon>Bacteria</taxon>
        <taxon>Thermotogati</taxon>
        <taxon>Synergistota</taxon>
        <taxon>Synergistia</taxon>
        <taxon>Synergistales</taxon>
        <taxon>Aminobacteriaceae</taxon>
        <taxon>Aminivibrio</taxon>
    </lineage>
</organism>
<evidence type="ECO:0000313" key="1">
    <source>
        <dbReference type="EMBL" id="TDY61690.1"/>
    </source>
</evidence>
<accession>A0A4R8M870</accession>
<keyword evidence="2" id="KW-1185">Reference proteome</keyword>
<sequence length="158" mass="17988">MRNVVNGMKGYFDRGMDFLFRQIDECPDDLWNRKGGGFFYWQQVYHAFFCVDYFLLPPEGEMVEEPFGRAVAMFSEVPPVAPSKETVREFGAVMRKKADEWIAALDDESLGLRHEGMTARKKAETCNGAVFASLCGHNMYHVGCLDSVLREHGLKGVY</sequence>
<reference evidence="1 2" key="1">
    <citation type="submission" date="2019-03" db="EMBL/GenBank/DDBJ databases">
        <title>Genomic Encyclopedia of Type Strains, Phase IV (KMG-IV): sequencing the most valuable type-strain genomes for metagenomic binning, comparative biology and taxonomic classification.</title>
        <authorList>
            <person name="Goeker M."/>
        </authorList>
    </citation>
    <scope>NUCLEOTIDE SEQUENCE [LARGE SCALE GENOMIC DNA]</scope>
    <source>
        <strain evidence="1 2">DSM 25964</strain>
    </source>
</reference>
<dbReference type="AlphaFoldDB" id="A0A4R8M870"/>
<evidence type="ECO:0008006" key="3">
    <source>
        <dbReference type="Google" id="ProtNLM"/>
    </source>
</evidence>
<protein>
    <recommendedName>
        <fullName evidence="3">DinB family protein</fullName>
    </recommendedName>
</protein>
<dbReference type="EMBL" id="SORI01000005">
    <property type="protein sequence ID" value="TDY61690.1"/>
    <property type="molecule type" value="Genomic_DNA"/>
</dbReference>
<name>A0A4R8M870_9BACT</name>
<dbReference type="Gene3D" id="1.20.120.450">
    <property type="entry name" value="dinb family like domain"/>
    <property type="match status" value="1"/>
</dbReference>
<dbReference type="OrthoDB" id="9799598at2"/>
<evidence type="ECO:0000313" key="2">
    <source>
        <dbReference type="Proteomes" id="UP000295066"/>
    </source>
</evidence>
<dbReference type="RefSeq" id="WP_133957136.1">
    <property type="nucleotide sequence ID" value="NZ_SORI01000005.1"/>
</dbReference>
<gene>
    <name evidence="1" type="ORF">C8D99_105103</name>
</gene>
<dbReference type="SUPFAM" id="SSF109854">
    <property type="entry name" value="DinB/YfiT-like putative metalloenzymes"/>
    <property type="match status" value="1"/>
</dbReference>
<dbReference type="Proteomes" id="UP000295066">
    <property type="component" value="Unassembled WGS sequence"/>
</dbReference>